<dbReference type="Pfam" id="PF03466">
    <property type="entry name" value="LysR_substrate"/>
    <property type="match status" value="1"/>
</dbReference>
<feature type="domain" description="HTH lysR-type" evidence="5">
    <location>
        <begin position="5"/>
        <end position="62"/>
    </location>
</feature>
<protein>
    <submittedName>
        <fullName evidence="6">Transcriptional regulator lysR family</fullName>
    </submittedName>
</protein>
<evidence type="ECO:0000313" key="7">
    <source>
        <dbReference type="Proteomes" id="UP000004507"/>
    </source>
</evidence>
<keyword evidence="4" id="KW-0804">Transcription</keyword>
<dbReference type="InterPro" id="IPR036388">
    <property type="entry name" value="WH-like_DNA-bd_sf"/>
</dbReference>
<sequence length="293" mass="31482">MINRLNYHHLRYFHEVAREGHLGQAADRLNIAQSALSVQIKQLEERLGFDLFDRVGRKLVLTEAGRIALDHAERIFSTGDELLAALAQSGPSDPPLRIGALSTLSRNFQLQFLAPLLKPGACAFSLKSGSLRPLLADLENLALDVVLTTQVPPTGEGLVLAAQKIAEQPVRLHGRPDHLHHASLADLLAQEPLILPTEDVIRTGFENLVTALGVQPRIVAHVDDMAMVRLLARAGLGLAIAPTVVVADELASGMLATAPFDLGITEPFFAVTLPRKFPHPALAGLLRGLAGVA</sequence>
<dbReference type="HOGENOM" id="CLU_039613_6_1_5"/>
<dbReference type="RefSeq" id="WP_007205562.1">
    <property type="nucleotide sequence ID" value="NZ_CH672414.1"/>
</dbReference>
<dbReference type="Pfam" id="PF00126">
    <property type="entry name" value="HTH_1"/>
    <property type="match status" value="1"/>
</dbReference>
<dbReference type="PROSITE" id="PS50931">
    <property type="entry name" value="HTH_LYSR"/>
    <property type="match status" value="1"/>
</dbReference>
<dbReference type="CDD" id="cd05466">
    <property type="entry name" value="PBP2_LTTR_substrate"/>
    <property type="match status" value="1"/>
</dbReference>
<name>A3V726_9RHOB</name>
<dbReference type="GO" id="GO:0003700">
    <property type="term" value="F:DNA-binding transcription factor activity"/>
    <property type="evidence" value="ECO:0007669"/>
    <property type="project" value="InterPro"/>
</dbReference>
<dbReference type="FunFam" id="1.10.10.10:FF:000001">
    <property type="entry name" value="LysR family transcriptional regulator"/>
    <property type="match status" value="1"/>
</dbReference>
<evidence type="ECO:0000256" key="3">
    <source>
        <dbReference type="ARBA" id="ARBA00023125"/>
    </source>
</evidence>
<evidence type="ECO:0000259" key="5">
    <source>
        <dbReference type="PROSITE" id="PS50931"/>
    </source>
</evidence>
<dbReference type="STRING" id="314232.SKA53_08051"/>
<dbReference type="EMBL" id="AAMS01000006">
    <property type="protein sequence ID" value="EAQ06042.1"/>
    <property type="molecule type" value="Genomic_DNA"/>
</dbReference>
<dbReference type="SUPFAM" id="SSF53850">
    <property type="entry name" value="Periplasmic binding protein-like II"/>
    <property type="match status" value="1"/>
</dbReference>
<dbReference type="AlphaFoldDB" id="A3V726"/>
<comment type="similarity">
    <text evidence="1">Belongs to the LysR transcriptional regulatory family.</text>
</comment>
<dbReference type="PRINTS" id="PR00039">
    <property type="entry name" value="HTHLYSR"/>
</dbReference>
<dbReference type="PANTHER" id="PTHR30126:SF98">
    <property type="entry name" value="HTH-TYPE TRANSCRIPTIONAL ACTIVATOR BAUR"/>
    <property type="match status" value="1"/>
</dbReference>
<dbReference type="Gene3D" id="3.40.190.10">
    <property type="entry name" value="Periplasmic binding protein-like II"/>
    <property type="match status" value="2"/>
</dbReference>
<evidence type="ECO:0000256" key="2">
    <source>
        <dbReference type="ARBA" id="ARBA00023015"/>
    </source>
</evidence>
<dbReference type="InterPro" id="IPR005119">
    <property type="entry name" value="LysR_subst-bd"/>
</dbReference>
<dbReference type="PANTHER" id="PTHR30126">
    <property type="entry name" value="HTH-TYPE TRANSCRIPTIONAL REGULATOR"/>
    <property type="match status" value="1"/>
</dbReference>
<dbReference type="InterPro" id="IPR000847">
    <property type="entry name" value="LysR_HTH_N"/>
</dbReference>
<gene>
    <name evidence="6" type="ORF">SKA53_08051</name>
</gene>
<evidence type="ECO:0000313" key="6">
    <source>
        <dbReference type="EMBL" id="EAQ06042.1"/>
    </source>
</evidence>
<keyword evidence="2" id="KW-0805">Transcription regulation</keyword>
<comment type="caution">
    <text evidence="6">The sequence shown here is derived from an EMBL/GenBank/DDBJ whole genome shotgun (WGS) entry which is preliminary data.</text>
</comment>
<dbReference type="Gene3D" id="1.10.10.10">
    <property type="entry name" value="Winged helix-like DNA-binding domain superfamily/Winged helix DNA-binding domain"/>
    <property type="match status" value="1"/>
</dbReference>
<keyword evidence="3" id="KW-0238">DNA-binding</keyword>
<keyword evidence="7" id="KW-1185">Reference proteome</keyword>
<dbReference type="InterPro" id="IPR036390">
    <property type="entry name" value="WH_DNA-bd_sf"/>
</dbReference>
<dbReference type="eggNOG" id="COG0583">
    <property type="taxonomic scope" value="Bacteria"/>
</dbReference>
<dbReference type="Proteomes" id="UP000004507">
    <property type="component" value="Unassembled WGS sequence"/>
</dbReference>
<dbReference type="SUPFAM" id="SSF46785">
    <property type="entry name" value="Winged helix' DNA-binding domain"/>
    <property type="match status" value="1"/>
</dbReference>
<dbReference type="GO" id="GO:0000976">
    <property type="term" value="F:transcription cis-regulatory region binding"/>
    <property type="evidence" value="ECO:0007669"/>
    <property type="project" value="TreeGrafter"/>
</dbReference>
<reference evidence="6 7" key="1">
    <citation type="submission" date="2006-01" db="EMBL/GenBank/DDBJ databases">
        <authorList>
            <person name="Hagstrom A."/>
            <person name="Ferriera S."/>
            <person name="Johnson J."/>
            <person name="Kravitz S."/>
            <person name="Halpern A."/>
            <person name="Remington K."/>
            <person name="Beeson K."/>
            <person name="Tran B."/>
            <person name="Rogers Y.-H."/>
            <person name="Friedman R."/>
            <person name="Venter J.C."/>
        </authorList>
    </citation>
    <scope>NUCLEOTIDE SEQUENCE [LARGE SCALE GENOMIC DNA]</scope>
    <source>
        <strain evidence="6 7">SKA53</strain>
    </source>
</reference>
<organism evidence="6 7">
    <name type="scientific">Yoonia vestfoldensis SKA53</name>
    <dbReference type="NCBI Taxonomy" id="314232"/>
    <lineage>
        <taxon>Bacteria</taxon>
        <taxon>Pseudomonadati</taxon>
        <taxon>Pseudomonadota</taxon>
        <taxon>Alphaproteobacteria</taxon>
        <taxon>Rhodobacterales</taxon>
        <taxon>Paracoccaceae</taxon>
        <taxon>Yoonia</taxon>
    </lineage>
</organism>
<accession>A3V726</accession>
<evidence type="ECO:0000256" key="1">
    <source>
        <dbReference type="ARBA" id="ARBA00009437"/>
    </source>
</evidence>
<evidence type="ECO:0000256" key="4">
    <source>
        <dbReference type="ARBA" id="ARBA00023163"/>
    </source>
</evidence>
<proteinExistence type="inferred from homology"/>